<name>A0A558J5B8_9GAMM</name>
<dbReference type="RefSeq" id="WP_144813460.1">
    <property type="nucleotide sequence ID" value="NZ_VNFE01000005.1"/>
</dbReference>
<organism evidence="1 2">
    <name type="scientific">Vreelandella titanicae</name>
    <dbReference type="NCBI Taxonomy" id="664683"/>
    <lineage>
        <taxon>Bacteria</taxon>
        <taxon>Pseudomonadati</taxon>
        <taxon>Pseudomonadota</taxon>
        <taxon>Gammaproteobacteria</taxon>
        <taxon>Oceanospirillales</taxon>
        <taxon>Halomonadaceae</taxon>
        <taxon>Vreelandella</taxon>
    </lineage>
</organism>
<sequence>MLMKKITPFHDPAKAFAHCEFCLDEIKREKLPAWAYEFFFNSFVFYINQAWELAVEAFHTSKCNSVSGEALIDHVKLMRDQDDPLLLYVREARNQLAHRESVLWISDEEPKMPEGVGNIVNLGASHYATNWKSASLVLIQFCWDPSCRKACNE</sequence>
<comment type="caution">
    <text evidence="1">The sequence shown here is derived from an EMBL/GenBank/DDBJ whole genome shotgun (WGS) entry which is preliminary data.</text>
</comment>
<accession>A0A558J5B8</accession>
<evidence type="ECO:0000313" key="1">
    <source>
        <dbReference type="EMBL" id="TVU88752.1"/>
    </source>
</evidence>
<protein>
    <submittedName>
        <fullName evidence="1">Uncharacterized protein</fullName>
    </submittedName>
</protein>
<dbReference type="Proteomes" id="UP000317288">
    <property type="component" value="Unassembled WGS sequence"/>
</dbReference>
<dbReference type="AlphaFoldDB" id="A0A558J5B8"/>
<evidence type="ECO:0000313" key="2">
    <source>
        <dbReference type="Proteomes" id="UP000317288"/>
    </source>
</evidence>
<reference evidence="1 2" key="1">
    <citation type="submission" date="2019-07" db="EMBL/GenBank/DDBJ databases">
        <title>Diversity of Bacteria from Kongsfjorden, Arctic.</title>
        <authorList>
            <person name="Yu Y."/>
        </authorList>
    </citation>
    <scope>NUCLEOTIDE SEQUENCE [LARGE SCALE GENOMIC DNA]</scope>
    <source>
        <strain evidence="1 2">SM1922</strain>
    </source>
</reference>
<dbReference type="EMBL" id="VNFE01000005">
    <property type="protein sequence ID" value="TVU88752.1"/>
    <property type="molecule type" value="Genomic_DNA"/>
</dbReference>
<proteinExistence type="predicted"/>
<gene>
    <name evidence="1" type="ORF">FQP89_17065</name>
</gene>